<accession>A0A143HQV8</accession>
<evidence type="ECO:0000313" key="1">
    <source>
        <dbReference type="EMBL" id="AMX03886.1"/>
    </source>
</evidence>
<keyword evidence="3" id="KW-1185">Reference proteome</keyword>
<dbReference type="OrthoDB" id="5733460at2"/>
<sequence length="159" mass="17629">MTALQVIELFAGTGPDGEPVVERLQVRVNEDNSCQLVRSPAFVKGIASGDTVKVNKDTRQFELVRRSGNLAIRVFCRGDSVALSDKLTPQLEKLGGELDMESPRLLVYSIHVSCGFDKIEKILNGACDGANSVWYYGNVYDPQDGQTPLNWWQDILKPE</sequence>
<gene>
    <name evidence="1" type="ORF">A3224_15985</name>
    <name evidence="2" type="ORF">OQJ68_14330</name>
</gene>
<dbReference type="GeneID" id="76609529"/>
<proteinExistence type="predicted"/>
<evidence type="ECO:0000313" key="3">
    <source>
        <dbReference type="Proteomes" id="UP000076077"/>
    </source>
</evidence>
<organism evidence="1 3">
    <name type="scientific">Microbulbifer thermotolerans</name>
    <dbReference type="NCBI Taxonomy" id="252514"/>
    <lineage>
        <taxon>Bacteria</taxon>
        <taxon>Pseudomonadati</taxon>
        <taxon>Pseudomonadota</taxon>
        <taxon>Gammaproteobacteria</taxon>
        <taxon>Cellvibrionales</taxon>
        <taxon>Microbulbiferaceae</taxon>
        <taxon>Microbulbifer</taxon>
    </lineage>
</organism>
<name>A0A143HQV8_MICTH</name>
<dbReference type="KEGG" id="mthd:A3224_15985"/>
<dbReference type="InterPro" id="IPR025361">
    <property type="entry name" value="DUF4265"/>
</dbReference>
<dbReference type="RefSeq" id="WP_067156948.1">
    <property type="nucleotide sequence ID" value="NZ_CP014864.1"/>
</dbReference>
<dbReference type="Pfam" id="PF14085">
    <property type="entry name" value="DUF4265"/>
    <property type="match status" value="1"/>
</dbReference>
<dbReference type="Proteomes" id="UP001209730">
    <property type="component" value="Unassembled WGS sequence"/>
</dbReference>
<dbReference type="AlphaFoldDB" id="A0A143HQV8"/>
<reference evidence="1" key="2">
    <citation type="submission" date="2016-03" db="EMBL/GenBank/DDBJ databases">
        <authorList>
            <person name="Ploux O."/>
        </authorList>
    </citation>
    <scope>NUCLEOTIDE SEQUENCE [LARGE SCALE GENOMIC DNA]</scope>
    <source>
        <strain evidence="1">DAU221</strain>
    </source>
</reference>
<evidence type="ECO:0000313" key="2">
    <source>
        <dbReference type="EMBL" id="MCX2802967.1"/>
    </source>
</evidence>
<reference evidence="3" key="1">
    <citation type="submission" date="2016-03" db="EMBL/GenBank/DDBJ databases">
        <authorList>
            <person name="Lee Y.-S."/>
            <person name="Choi Y.-L."/>
        </authorList>
    </citation>
    <scope>NUCLEOTIDE SEQUENCE [LARGE SCALE GENOMIC DNA]</scope>
    <source>
        <strain evidence="3">DAU221</strain>
    </source>
</reference>
<dbReference type="EMBL" id="JAPHQB010000028">
    <property type="protein sequence ID" value="MCX2802967.1"/>
    <property type="molecule type" value="Genomic_DNA"/>
</dbReference>
<protein>
    <submittedName>
        <fullName evidence="2">DUF4265 domain-containing protein</fullName>
    </submittedName>
    <submittedName>
        <fullName evidence="1">Phosphotyrosine protein phosphatase</fullName>
    </submittedName>
</protein>
<dbReference type="EMBL" id="CP014864">
    <property type="protein sequence ID" value="AMX03886.1"/>
    <property type="molecule type" value="Genomic_DNA"/>
</dbReference>
<reference evidence="2" key="3">
    <citation type="submission" date="2022-11" db="EMBL/GenBank/DDBJ databases">
        <title>Chitin-degrading and fungicidal potential of chitinolytic bacterial strains from marine environment of the Pacific Ocean regions.</title>
        <authorList>
            <person name="Pentekhina I."/>
            <person name="Nedashkovskaya O."/>
            <person name="Seitkalieva A."/>
            <person name="Podvolotskaya A."/>
            <person name="Tekutyeva L."/>
            <person name="Balabanova L."/>
        </authorList>
    </citation>
    <scope>NUCLEOTIDE SEQUENCE</scope>
    <source>
        <strain evidence="2">KMM 6838</strain>
    </source>
</reference>
<dbReference type="STRING" id="252514.A3224_15985"/>
<dbReference type="Proteomes" id="UP000076077">
    <property type="component" value="Chromosome"/>
</dbReference>